<dbReference type="Proteomes" id="UP001367676">
    <property type="component" value="Unassembled WGS sequence"/>
</dbReference>
<evidence type="ECO:0000313" key="1">
    <source>
        <dbReference type="EMBL" id="KAK7595502.1"/>
    </source>
</evidence>
<reference evidence="1 2" key="1">
    <citation type="submission" date="2024-03" db="EMBL/GenBank/DDBJ databases">
        <title>Adaptation during the transition from Ophiocordyceps entomopathogen to insect associate is accompanied by gene loss and intensified selection.</title>
        <authorList>
            <person name="Ward C.M."/>
            <person name="Onetto C.A."/>
            <person name="Borneman A.R."/>
        </authorList>
    </citation>
    <scope>NUCLEOTIDE SEQUENCE [LARGE SCALE GENOMIC DNA]</scope>
    <source>
        <strain evidence="1">AWRI1</strain>
        <tissue evidence="1">Single Adult Female</tissue>
    </source>
</reference>
<organism evidence="1 2">
    <name type="scientific">Parthenolecanium corni</name>
    <dbReference type="NCBI Taxonomy" id="536013"/>
    <lineage>
        <taxon>Eukaryota</taxon>
        <taxon>Metazoa</taxon>
        <taxon>Ecdysozoa</taxon>
        <taxon>Arthropoda</taxon>
        <taxon>Hexapoda</taxon>
        <taxon>Insecta</taxon>
        <taxon>Pterygota</taxon>
        <taxon>Neoptera</taxon>
        <taxon>Paraneoptera</taxon>
        <taxon>Hemiptera</taxon>
        <taxon>Sternorrhyncha</taxon>
        <taxon>Coccoidea</taxon>
        <taxon>Coccidae</taxon>
        <taxon>Parthenolecanium</taxon>
    </lineage>
</organism>
<evidence type="ECO:0000313" key="2">
    <source>
        <dbReference type="Proteomes" id="UP001367676"/>
    </source>
</evidence>
<comment type="caution">
    <text evidence="1">The sequence shown here is derived from an EMBL/GenBank/DDBJ whole genome shotgun (WGS) entry which is preliminary data.</text>
</comment>
<dbReference type="AlphaFoldDB" id="A0AAN9TJP6"/>
<name>A0AAN9TJP6_9HEMI</name>
<dbReference type="EMBL" id="JBBCAQ010000018">
    <property type="protein sequence ID" value="KAK7595502.1"/>
    <property type="molecule type" value="Genomic_DNA"/>
</dbReference>
<protein>
    <submittedName>
        <fullName evidence="1">Uncharacterized protein</fullName>
    </submittedName>
</protein>
<accession>A0AAN9TJP6</accession>
<gene>
    <name evidence="1" type="ORF">V9T40_013327</name>
</gene>
<proteinExistence type="predicted"/>
<sequence>MTGRESPSHISSIDIRHNILFERLSNKCDTQQRGKKCTNDDLPDCFHVHSTSQYFSESTNNRNQKPAAQINFISTLEVPGGVIYDATQNFQMHYSKEQYFEKPPTCVSCDATGFVEVILVASYMTPPGPLSNRVKPGFSGVKLDECRWELIHTGMRNKCQVVTFLPTYHLMQTPILSSR</sequence>
<keyword evidence="2" id="KW-1185">Reference proteome</keyword>